<dbReference type="PANTHER" id="PTHR43364:SF4">
    <property type="entry name" value="NAD(P)-LINKED OXIDOREDUCTASE SUPERFAMILY PROTEIN"/>
    <property type="match status" value="1"/>
</dbReference>
<comment type="caution">
    <text evidence="3">The sequence shown here is derived from an EMBL/GenBank/DDBJ whole genome shotgun (WGS) entry which is preliminary data.</text>
</comment>
<dbReference type="InterPro" id="IPR023210">
    <property type="entry name" value="NADP_OxRdtase_dom"/>
</dbReference>
<dbReference type="SUPFAM" id="SSF51430">
    <property type="entry name" value="NAD(P)-linked oxidoreductase"/>
    <property type="match status" value="1"/>
</dbReference>
<evidence type="ECO:0000256" key="1">
    <source>
        <dbReference type="ARBA" id="ARBA00023002"/>
    </source>
</evidence>
<dbReference type="InterPro" id="IPR036812">
    <property type="entry name" value="NAD(P)_OxRdtase_dom_sf"/>
</dbReference>
<name>A0A1L9P149_9RHOB</name>
<evidence type="ECO:0000259" key="2">
    <source>
        <dbReference type="Pfam" id="PF00248"/>
    </source>
</evidence>
<feature type="domain" description="NADP-dependent oxidoreductase" evidence="2">
    <location>
        <begin position="16"/>
        <end position="295"/>
    </location>
</feature>
<dbReference type="STRING" id="696762.PFRI_05580"/>
<dbReference type="EMBL" id="MLCB01000045">
    <property type="protein sequence ID" value="OJI95222.1"/>
    <property type="molecule type" value="Genomic_DNA"/>
</dbReference>
<accession>A0A1L9P149</accession>
<keyword evidence="4" id="KW-1185">Reference proteome</keyword>
<dbReference type="GO" id="GO:0005829">
    <property type="term" value="C:cytosol"/>
    <property type="evidence" value="ECO:0007669"/>
    <property type="project" value="TreeGrafter"/>
</dbReference>
<dbReference type="GO" id="GO:0016491">
    <property type="term" value="F:oxidoreductase activity"/>
    <property type="evidence" value="ECO:0007669"/>
    <property type="project" value="UniProtKB-KW"/>
</dbReference>
<keyword evidence="1 3" id="KW-0560">Oxidoreductase</keyword>
<dbReference type="OrthoDB" id="9803483at2"/>
<dbReference type="EC" id="1.1.1.-" evidence="3"/>
<gene>
    <name evidence="3" type="primary">yhdN_2</name>
    <name evidence="3" type="ORF">PFRI_05580</name>
</gene>
<dbReference type="Proteomes" id="UP000184514">
    <property type="component" value="Unassembled WGS sequence"/>
</dbReference>
<dbReference type="Gene3D" id="3.20.20.100">
    <property type="entry name" value="NADP-dependent oxidoreductase domain"/>
    <property type="match status" value="1"/>
</dbReference>
<organism evidence="3 4">
    <name type="scientific">Planktotalea frisia</name>
    <dbReference type="NCBI Taxonomy" id="696762"/>
    <lineage>
        <taxon>Bacteria</taxon>
        <taxon>Pseudomonadati</taxon>
        <taxon>Pseudomonadota</taxon>
        <taxon>Alphaproteobacteria</taxon>
        <taxon>Rhodobacterales</taxon>
        <taxon>Paracoccaceae</taxon>
        <taxon>Planktotalea</taxon>
    </lineage>
</organism>
<dbReference type="AlphaFoldDB" id="A0A1L9P149"/>
<reference evidence="3 4" key="1">
    <citation type="submission" date="2016-10" db="EMBL/GenBank/DDBJ databases">
        <title>Genome sequence of Planktotalea frisia SH6-1.</title>
        <authorList>
            <person name="Poehlein A."/>
            <person name="Bakenhus I."/>
            <person name="Voget S."/>
            <person name="Brinkhoff T."/>
            <person name="Simon M."/>
        </authorList>
    </citation>
    <scope>NUCLEOTIDE SEQUENCE [LARGE SCALE GENOMIC DNA]</scope>
    <source>
        <strain evidence="3 4">SH6-1</strain>
    </source>
</reference>
<proteinExistence type="predicted"/>
<sequence length="310" mass="33964">MIDIKTLNGTAASPFAFGTMQFGGTADETASAEMFDASRAAGINHFDTAYLYTEGRSETILGALVKPLRDELIIATKVAYDEQGDPTKLQTDFDVSRKRLGMECVDILYLHRHVGKDLPRAIEWMAEQQSQGTLRYIGLSNFAAWQVMDAVGLAKSHGTRIDIIQPMYNLVKRQAEVEILPMCMDQGITCAPYSPLGGGLLTGKYGQGASGRIATDTRYNQRYSLAYMHETAAALSALAHEQNIHPATLAAAWVAHHSFAPVPLLSARSVQQLQPSLDAITFEMDDALYQKIAALSPTPPPATDRWEERV</sequence>
<evidence type="ECO:0000313" key="3">
    <source>
        <dbReference type="EMBL" id="OJI95222.1"/>
    </source>
</evidence>
<dbReference type="Pfam" id="PF00248">
    <property type="entry name" value="Aldo_ket_red"/>
    <property type="match status" value="1"/>
</dbReference>
<dbReference type="PANTHER" id="PTHR43364">
    <property type="entry name" value="NADH-SPECIFIC METHYLGLYOXAL REDUCTASE-RELATED"/>
    <property type="match status" value="1"/>
</dbReference>
<dbReference type="InterPro" id="IPR050523">
    <property type="entry name" value="AKR_Detox_Biosynth"/>
</dbReference>
<protein>
    <submittedName>
        <fullName evidence="3">General stress protein 69</fullName>
        <ecNumber evidence="3">1.1.1.-</ecNumber>
    </submittedName>
</protein>
<dbReference type="RefSeq" id="WP_072629237.1">
    <property type="nucleotide sequence ID" value="NZ_JABBAN010000206.1"/>
</dbReference>
<evidence type="ECO:0000313" key="4">
    <source>
        <dbReference type="Proteomes" id="UP000184514"/>
    </source>
</evidence>